<dbReference type="InterPro" id="IPR045877">
    <property type="entry name" value="ZFP36-like"/>
</dbReference>
<evidence type="ECO:0000256" key="1">
    <source>
        <dbReference type="ARBA" id="ARBA00022723"/>
    </source>
</evidence>
<feature type="zinc finger region" description="C3H1-type" evidence="5">
    <location>
        <begin position="252"/>
        <end position="280"/>
    </location>
</feature>
<feature type="compositionally biased region" description="Polar residues" evidence="6">
    <location>
        <begin position="57"/>
        <end position="105"/>
    </location>
</feature>
<dbReference type="InterPro" id="IPR041367">
    <property type="entry name" value="Znf-CCCH_4"/>
</dbReference>
<reference evidence="8" key="2">
    <citation type="submission" date="2023-05" db="EMBL/GenBank/DDBJ databases">
        <authorList>
            <person name="Schelkunov M.I."/>
        </authorList>
    </citation>
    <scope>NUCLEOTIDE SEQUENCE</scope>
    <source>
        <strain evidence="8">Hsosn_3</strain>
        <tissue evidence="8">Leaf</tissue>
    </source>
</reference>
<comment type="caution">
    <text evidence="8">The sequence shown here is derived from an EMBL/GenBank/DDBJ whole genome shotgun (WGS) entry which is preliminary data.</text>
</comment>
<feature type="compositionally biased region" description="Pro residues" evidence="6">
    <location>
        <begin position="10"/>
        <end position="20"/>
    </location>
</feature>
<evidence type="ECO:0000256" key="6">
    <source>
        <dbReference type="SAM" id="MobiDB-lite"/>
    </source>
</evidence>
<dbReference type="FunFam" id="4.10.1000.10:FF:000003">
    <property type="entry name" value="Zinc finger CCCH domain-containing protein"/>
    <property type="match status" value="2"/>
</dbReference>
<dbReference type="GO" id="GO:0010468">
    <property type="term" value="P:regulation of gene expression"/>
    <property type="evidence" value="ECO:0007669"/>
    <property type="project" value="UniProtKB-ARBA"/>
</dbReference>
<feature type="domain" description="C3H1-type" evidence="7">
    <location>
        <begin position="169"/>
        <end position="197"/>
    </location>
</feature>
<feature type="zinc finger region" description="C3H1-type" evidence="5">
    <location>
        <begin position="169"/>
        <end position="197"/>
    </location>
</feature>
<keyword evidence="3 5" id="KW-0863">Zinc-finger</keyword>
<organism evidence="8 9">
    <name type="scientific">Heracleum sosnowskyi</name>
    <dbReference type="NCBI Taxonomy" id="360622"/>
    <lineage>
        <taxon>Eukaryota</taxon>
        <taxon>Viridiplantae</taxon>
        <taxon>Streptophyta</taxon>
        <taxon>Embryophyta</taxon>
        <taxon>Tracheophyta</taxon>
        <taxon>Spermatophyta</taxon>
        <taxon>Magnoliopsida</taxon>
        <taxon>eudicotyledons</taxon>
        <taxon>Gunneridae</taxon>
        <taxon>Pentapetalae</taxon>
        <taxon>asterids</taxon>
        <taxon>campanulids</taxon>
        <taxon>Apiales</taxon>
        <taxon>Apiaceae</taxon>
        <taxon>Apioideae</taxon>
        <taxon>apioid superclade</taxon>
        <taxon>Tordylieae</taxon>
        <taxon>Tordyliinae</taxon>
        <taxon>Heracleum</taxon>
    </lineage>
</organism>
<dbReference type="Gene3D" id="4.10.1000.10">
    <property type="entry name" value="Zinc finger, CCCH-type"/>
    <property type="match status" value="3"/>
</dbReference>
<dbReference type="SMART" id="SM00356">
    <property type="entry name" value="ZnF_C3H1"/>
    <property type="match status" value="3"/>
</dbReference>
<dbReference type="SUPFAM" id="SSF90229">
    <property type="entry name" value="CCCH zinc finger"/>
    <property type="match status" value="3"/>
</dbReference>
<evidence type="ECO:0000313" key="8">
    <source>
        <dbReference type="EMBL" id="KAK1399987.1"/>
    </source>
</evidence>
<dbReference type="PANTHER" id="PTHR12547">
    <property type="entry name" value="CCCH ZINC FINGER/TIS11-RELATED"/>
    <property type="match status" value="1"/>
</dbReference>
<protein>
    <submittedName>
        <fullName evidence="8">Zinc finger CCCH domain-containing protein 39-like</fullName>
    </submittedName>
</protein>
<evidence type="ECO:0000256" key="5">
    <source>
        <dbReference type="PROSITE-ProRule" id="PRU00723"/>
    </source>
</evidence>
<dbReference type="AlphaFoldDB" id="A0AAD8JCN9"/>
<dbReference type="EMBL" id="JAUIZM010000002">
    <property type="protein sequence ID" value="KAK1399987.1"/>
    <property type="molecule type" value="Genomic_DNA"/>
</dbReference>
<dbReference type="Proteomes" id="UP001237642">
    <property type="component" value="Unassembled WGS sequence"/>
</dbReference>
<feature type="domain" description="C3H1-type" evidence="7">
    <location>
        <begin position="112"/>
        <end position="139"/>
    </location>
</feature>
<feature type="region of interest" description="Disordered" evidence="6">
    <location>
        <begin position="1"/>
        <end position="105"/>
    </location>
</feature>
<dbReference type="PANTHER" id="PTHR12547:SF121">
    <property type="entry name" value="ZINC FINGER CCCH DOMAIN-CONTAINING PROTEIN 39"/>
    <property type="match status" value="1"/>
</dbReference>
<dbReference type="GO" id="GO:0003729">
    <property type="term" value="F:mRNA binding"/>
    <property type="evidence" value="ECO:0007669"/>
    <property type="project" value="InterPro"/>
</dbReference>
<evidence type="ECO:0000256" key="3">
    <source>
        <dbReference type="ARBA" id="ARBA00022771"/>
    </source>
</evidence>
<proteinExistence type="predicted"/>
<keyword evidence="2" id="KW-0677">Repeat</keyword>
<dbReference type="Pfam" id="PF00642">
    <property type="entry name" value="zf-CCCH"/>
    <property type="match status" value="2"/>
</dbReference>
<keyword evidence="4 5" id="KW-0862">Zinc</keyword>
<keyword evidence="1 5" id="KW-0479">Metal-binding</keyword>
<evidence type="ECO:0000259" key="7">
    <source>
        <dbReference type="PROSITE" id="PS50103"/>
    </source>
</evidence>
<dbReference type="Pfam" id="PF18044">
    <property type="entry name" value="zf-CCCH_4"/>
    <property type="match status" value="1"/>
</dbReference>
<dbReference type="InterPro" id="IPR000571">
    <property type="entry name" value="Znf_CCCH"/>
</dbReference>
<gene>
    <name evidence="8" type="ORF">POM88_009850</name>
</gene>
<name>A0AAD8JCN9_9APIA</name>
<evidence type="ECO:0000313" key="9">
    <source>
        <dbReference type="Proteomes" id="UP001237642"/>
    </source>
</evidence>
<feature type="domain" description="C3H1-type" evidence="7">
    <location>
        <begin position="252"/>
        <end position="280"/>
    </location>
</feature>
<evidence type="ECO:0000256" key="2">
    <source>
        <dbReference type="ARBA" id="ARBA00022737"/>
    </source>
</evidence>
<keyword evidence="9" id="KW-1185">Reference proteome</keyword>
<dbReference type="PROSITE" id="PS50103">
    <property type="entry name" value="ZF_C3H1"/>
    <property type="match status" value="3"/>
</dbReference>
<evidence type="ECO:0000256" key="4">
    <source>
        <dbReference type="ARBA" id="ARBA00022833"/>
    </source>
</evidence>
<dbReference type="GO" id="GO:0008270">
    <property type="term" value="F:zinc ion binding"/>
    <property type="evidence" value="ECO:0007669"/>
    <property type="project" value="UniProtKB-KW"/>
</dbReference>
<accession>A0AAD8JCN9</accession>
<dbReference type="GO" id="GO:0051252">
    <property type="term" value="P:regulation of RNA metabolic process"/>
    <property type="evidence" value="ECO:0007669"/>
    <property type="project" value="UniProtKB-ARBA"/>
</dbReference>
<reference evidence="8" key="1">
    <citation type="submission" date="2023-02" db="EMBL/GenBank/DDBJ databases">
        <title>Genome of toxic invasive species Heracleum sosnowskyi carries increased number of genes despite the absence of recent whole-genome duplications.</title>
        <authorList>
            <person name="Schelkunov M."/>
            <person name="Shtratnikova V."/>
            <person name="Makarenko M."/>
            <person name="Klepikova A."/>
            <person name="Omelchenko D."/>
            <person name="Novikova G."/>
            <person name="Obukhova E."/>
            <person name="Bogdanov V."/>
            <person name="Penin A."/>
            <person name="Logacheva M."/>
        </authorList>
    </citation>
    <scope>NUCLEOTIDE SEQUENCE</scope>
    <source>
        <strain evidence="8">Hsosn_3</strain>
        <tissue evidence="8">Leaf</tissue>
    </source>
</reference>
<dbReference type="InterPro" id="IPR036855">
    <property type="entry name" value="Znf_CCCH_sf"/>
</dbReference>
<feature type="zinc finger region" description="C3H1-type" evidence="5">
    <location>
        <begin position="112"/>
        <end position="139"/>
    </location>
</feature>
<sequence length="361" mass="40899">MNYSDHTQSRPPPCMPPAPYPSRNHGGFWPQSQENKVVVDSQTRFEHAPPFKRPRNYENNGTNHYDNNAANTVPFQPMNPRNSQSNSVPFQPMNPRNIQSNSMGSRGTGNIFFKTRMCARFLAGTCPNGEGCTFAHGAEDLREPPPNWKDIVREKDKELGNWNDDQRIIHREKICRKFYNGEECPYGSSCSFLHESPARFKPDIARAPPRESTAISIGKVGPVMEQRSNIGQAVVNKHFDASTDAFQINVRPWKTRMCSKWESTGQCPFGDRCHFAHGYSELQVSGAHVDSEIMTNAHSFPTKALPPLATETLPTKAEAIPPTQERRVNSELFAKWKVNKKISTIYGDWPEDLIPPECFRH</sequence>